<name>A0A3B5KJR1_TAKRU</name>
<keyword evidence="4" id="KW-1185">Reference proteome</keyword>
<dbReference type="Ensembl" id="ENSTRUT00000056988.2">
    <property type="protein sequence ID" value="ENSTRUP00000055618.2"/>
    <property type="gene ID" value="ENSTRUG00000020250.2"/>
</dbReference>
<feature type="compositionally biased region" description="Basic and acidic residues" evidence="2">
    <location>
        <begin position="785"/>
        <end position="794"/>
    </location>
</feature>
<feature type="region of interest" description="Disordered" evidence="2">
    <location>
        <begin position="785"/>
        <end position="825"/>
    </location>
</feature>
<dbReference type="PANTHER" id="PTHR47615:SF1">
    <property type="entry name" value="COILED-COIL DOMAIN-CONTAINING PROTEIN 158"/>
    <property type="match status" value="1"/>
</dbReference>
<feature type="coiled-coil region" evidence="1">
    <location>
        <begin position="502"/>
        <end position="626"/>
    </location>
</feature>
<evidence type="ECO:0000256" key="2">
    <source>
        <dbReference type="SAM" id="MobiDB-lite"/>
    </source>
</evidence>
<sequence>MSLFALSSRDSVHVKQPNRTNAATTSTDTHTTSSQPRLNSLTLDQLSEELDRRTKETQKLQDEVENATKQTLEKFGCAYEIHCSGSHDGNCNILADDPAADSGTVTIQQQVLTPPLTCHKTSQLGGSCSGEEFVGESLQQLWDIPLKEENDPHKPERTTFGFDKVIMNLQRELQKAQREKDVLTDLRLMDSAEHVGQMEKMLSMLEELQNTERAKDQKMSETENEASSINKRVEKLEQNMKERFFSHLSPNEHCEKVWPLEHHGGEEYSGRIEQKEGMDDLIANLGQEMALLTHNLSTSKNSTVNFITKLEMLKNLTEKQTLLHQAQVCGLVSAVSRHKTKVCYLEQQLIQAQSQLKDTQREREHFLQQSEDVQAQLDQLKQQSELQEEVKALRRQLEDTGEEKKSLHSQLEQRTHEEMKTKDLLEEKEMELRLLKQETQQHLDRLEGAERRYQTLHVDREALGQKVDDQEKMINILRLQVENSTQVTVQQGQTINILHQENSFLNHQLNQHKLNVQQLRNQNEIDQYKTDLVAAELERQRLQGSVAEHVKHLQEQHLEKQQLTNQLELQKIEFSSLKKEHRELQQLHTCKKEEYEGVVLKLQSRMKRANDELEQVRDSLRTLKEANGHGFVSGLNAAVNTQERVIARREQINSLEGKIQNLVQTVEKLNQEKYHQNLEHQRQLQELAFIKEEKRQLGRELEALRSKDKRMREWTSRLEQILHKELQGQHLHTALHEPTAHLGRPPAASTPLSFQENAHARISPKRKQDGLTQELTSLVKELKAVISENRRPHTDNNGSSASRVPRRRSAPERVNRTAFSTNEADEVKAGLRYRRKTSGSEPHFPKASEVNWKTINTSFKDNPRSSSPALAARCPSSTDRLLLGRKSPVYYLLTSEPNQPSH</sequence>
<feature type="coiled-coil region" evidence="1">
    <location>
        <begin position="43"/>
        <end position="70"/>
    </location>
</feature>
<feature type="compositionally biased region" description="Low complexity" evidence="2">
    <location>
        <begin position="24"/>
        <end position="34"/>
    </location>
</feature>
<reference evidence="3 4" key="1">
    <citation type="journal article" date="2011" name="Genome Biol. Evol.">
        <title>Integration of the genetic map and genome assembly of fugu facilitates insights into distinct features of genome evolution in teleosts and mammals.</title>
        <authorList>
            <person name="Kai W."/>
            <person name="Kikuchi K."/>
            <person name="Tohari S."/>
            <person name="Chew A.K."/>
            <person name="Tay A."/>
            <person name="Fujiwara A."/>
            <person name="Hosoya S."/>
            <person name="Suetake H."/>
            <person name="Naruse K."/>
            <person name="Brenner S."/>
            <person name="Suzuki Y."/>
            <person name="Venkatesh B."/>
        </authorList>
    </citation>
    <scope>NUCLEOTIDE SEQUENCE [LARGE SCALE GENOMIC DNA]</scope>
</reference>
<dbReference type="OMA" id="CHKNDSA"/>
<feature type="region of interest" description="Disordered" evidence="2">
    <location>
        <begin position="1"/>
        <end position="37"/>
    </location>
</feature>
<evidence type="ECO:0000313" key="3">
    <source>
        <dbReference type="Ensembl" id="ENSTRUP00000055618.2"/>
    </source>
</evidence>
<feature type="coiled-coil region" evidence="1">
    <location>
        <begin position="166"/>
        <end position="239"/>
    </location>
</feature>
<gene>
    <name evidence="3" type="primary">ccdc158</name>
</gene>
<proteinExistence type="predicted"/>
<dbReference type="PANTHER" id="PTHR47615">
    <property type="entry name" value="COILED-COIL DOMAIN-CONTAINING PROTEIN 158"/>
    <property type="match status" value="1"/>
</dbReference>
<evidence type="ECO:0000313" key="4">
    <source>
        <dbReference type="Proteomes" id="UP000005226"/>
    </source>
</evidence>
<accession>A0A3B5KJR1</accession>
<reference evidence="3" key="2">
    <citation type="submission" date="2025-08" db="UniProtKB">
        <authorList>
            <consortium name="Ensembl"/>
        </authorList>
    </citation>
    <scope>IDENTIFICATION</scope>
</reference>
<evidence type="ECO:0008006" key="5">
    <source>
        <dbReference type="Google" id="ProtNLM"/>
    </source>
</evidence>
<organism evidence="3 4">
    <name type="scientific">Takifugu rubripes</name>
    <name type="common">Japanese pufferfish</name>
    <name type="synonym">Fugu rubripes</name>
    <dbReference type="NCBI Taxonomy" id="31033"/>
    <lineage>
        <taxon>Eukaryota</taxon>
        <taxon>Metazoa</taxon>
        <taxon>Chordata</taxon>
        <taxon>Craniata</taxon>
        <taxon>Vertebrata</taxon>
        <taxon>Euteleostomi</taxon>
        <taxon>Actinopterygii</taxon>
        <taxon>Neopterygii</taxon>
        <taxon>Teleostei</taxon>
        <taxon>Neoteleostei</taxon>
        <taxon>Acanthomorphata</taxon>
        <taxon>Eupercaria</taxon>
        <taxon>Tetraodontiformes</taxon>
        <taxon>Tetradontoidea</taxon>
        <taxon>Tetraodontidae</taxon>
        <taxon>Takifugu</taxon>
    </lineage>
</organism>
<evidence type="ECO:0000256" key="1">
    <source>
        <dbReference type="SAM" id="Coils"/>
    </source>
</evidence>
<dbReference type="AlphaFoldDB" id="A0A3B5KJR1"/>
<feature type="region of interest" description="Disordered" evidence="2">
    <location>
        <begin position="397"/>
        <end position="422"/>
    </location>
</feature>
<feature type="coiled-coil region" evidence="1">
    <location>
        <begin position="652"/>
        <end position="707"/>
    </location>
</feature>
<reference evidence="3" key="3">
    <citation type="submission" date="2025-09" db="UniProtKB">
        <authorList>
            <consortium name="Ensembl"/>
        </authorList>
    </citation>
    <scope>IDENTIFICATION</scope>
</reference>
<dbReference type="Pfam" id="PF15921">
    <property type="entry name" value="CCDC158"/>
    <property type="match status" value="1"/>
</dbReference>
<dbReference type="InParanoid" id="A0A3B5KJR1"/>
<dbReference type="GeneTree" id="ENSGT00940000175662"/>
<dbReference type="InterPro" id="IPR031809">
    <property type="entry name" value="CCDC158"/>
</dbReference>
<protein>
    <recommendedName>
        <fullName evidence="5">Coiled-coil domain containing 158</fullName>
    </recommendedName>
</protein>
<dbReference type="Proteomes" id="UP000005226">
    <property type="component" value="Chromosome 21"/>
</dbReference>
<keyword evidence="1" id="KW-0175">Coiled coil</keyword>